<dbReference type="EMBL" id="LR778114">
    <property type="protein sequence ID" value="CAB1128363.1"/>
    <property type="molecule type" value="Genomic_DNA"/>
</dbReference>
<evidence type="ECO:0000313" key="3">
    <source>
        <dbReference type="Proteomes" id="UP000503399"/>
    </source>
</evidence>
<evidence type="ECO:0000256" key="1">
    <source>
        <dbReference type="SAM" id="MobiDB-lite"/>
    </source>
</evidence>
<evidence type="ECO:0000313" key="2">
    <source>
        <dbReference type="EMBL" id="CAB1128363.1"/>
    </source>
</evidence>
<dbReference type="AlphaFoldDB" id="A0A6F8ZFF2"/>
<sequence>MPDVTRPSRSREPENLSVALFEINADSAFRDHRREVLDSSLGLVEEDAPLHPPRRRPVH</sequence>
<dbReference type="KEGG" id="hfv:R50_0857"/>
<protein>
    <submittedName>
        <fullName evidence="2">Uncharacterized protein</fullName>
    </submittedName>
</protein>
<accession>A0A6F8ZFF2</accession>
<keyword evidence="3" id="KW-1185">Reference proteome</keyword>
<organism evidence="2 3">
    <name type="scientific">Candidatus Hydrogenisulfobacillus filiaventi</name>
    <dbReference type="NCBI Taxonomy" id="2707344"/>
    <lineage>
        <taxon>Bacteria</taxon>
        <taxon>Bacillati</taxon>
        <taxon>Bacillota</taxon>
        <taxon>Clostridia</taxon>
        <taxon>Eubacteriales</taxon>
        <taxon>Clostridiales Family XVII. Incertae Sedis</taxon>
        <taxon>Candidatus Hydrogenisulfobacillus</taxon>
    </lineage>
</organism>
<proteinExistence type="predicted"/>
<name>A0A6F8ZFF2_9FIRM</name>
<gene>
    <name evidence="2" type="ORF">R50_0857</name>
</gene>
<reference evidence="2 3" key="1">
    <citation type="submission" date="2020-02" db="EMBL/GenBank/DDBJ databases">
        <authorList>
            <person name="Hogendoorn C."/>
        </authorList>
    </citation>
    <scope>NUCLEOTIDE SEQUENCE [LARGE SCALE GENOMIC DNA]</scope>
    <source>
        <strain evidence="2">R501</strain>
    </source>
</reference>
<dbReference type="Proteomes" id="UP000503399">
    <property type="component" value="Chromosome"/>
</dbReference>
<feature type="region of interest" description="Disordered" evidence="1">
    <location>
        <begin position="40"/>
        <end position="59"/>
    </location>
</feature>